<dbReference type="InterPro" id="IPR027417">
    <property type="entry name" value="P-loop_NTPase"/>
</dbReference>
<evidence type="ECO:0000256" key="1">
    <source>
        <dbReference type="ARBA" id="ARBA00022741"/>
    </source>
</evidence>
<dbReference type="AlphaFoldDB" id="A0A517LHD5"/>
<dbReference type="GO" id="GO:0003924">
    <property type="term" value="F:GTPase activity"/>
    <property type="evidence" value="ECO:0007669"/>
    <property type="project" value="InterPro"/>
</dbReference>
<accession>A0A517LHD5</accession>
<dbReference type="SUPFAM" id="SSF52540">
    <property type="entry name" value="P-loop containing nucleoside triphosphate hydrolases"/>
    <property type="match status" value="1"/>
</dbReference>
<name>A0A517LHD5_9PEZI</name>
<dbReference type="Gene3D" id="3.40.50.300">
    <property type="entry name" value="P-loop containing nucleotide triphosphate hydrolases"/>
    <property type="match status" value="1"/>
</dbReference>
<sequence>MSVLIGGEPCNVLLSNTTGQESYDGLRSLNYLDPLKRDVILLCAEIGCDDDYALAAEKWAPEARRFAPETPYILVGVRCPKDDGGKVKPYTLGDDVMHGKAMAKKMGAHLYLECDVFTLQGVKEVFDEAIMTALNPPDPPVLDKEKKMSRWGRSKSKDSAPLTSGI</sequence>
<dbReference type="InterPro" id="IPR001806">
    <property type="entry name" value="Small_GTPase"/>
</dbReference>
<protein>
    <submittedName>
        <fullName evidence="4">Uncharacterized protein</fullName>
    </submittedName>
</protein>
<dbReference type="Pfam" id="PF00071">
    <property type="entry name" value="Ras"/>
    <property type="match status" value="1"/>
</dbReference>
<keyword evidence="2" id="KW-0342">GTP-binding</keyword>
<dbReference type="GO" id="GO:0005525">
    <property type="term" value="F:GTP binding"/>
    <property type="evidence" value="ECO:0007669"/>
    <property type="project" value="UniProtKB-KW"/>
</dbReference>
<keyword evidence="1" id="KW-0547">Nucleotide-binding</keyword>
<dbReference type="STRING" id="50376.A0A517LHD5"/>
<dbReference type="GO" id="GO:0007264">
    <property type="term" value="P:small GTPase-mediated signal transduction"/>
    <property type="evidence" value="ECO:0007669"/>
    <property type="project" value="InterPro"/>
</dbReference>
<reference evidence="4 5" key="1">
    <citation type="submission" date="2019-07" db="EMBL/GenBank/DDBJ databases">
        <title>Finished genome of Venturia effusa.</title>
        <authorList>
            <person name="Young C.A."/>
            <person name="Cox M.P."/>
            <person name="Ganley A.R.D."/>
            <person name="David W.J."/>
        </authorList>
    </citation>
    <scope>NUCLEOTIDE SEQUENCE [LARGE SCALE GENOMIC DNA]</scope>
    <source>
        <strain evidence="5">albino</strain>
    </source>
</reference>
<dbReference type="InterPro" id="IPR003578">
    <property type="entry name" value="Small_GTPase_Rho"/>
</dbReference>
<organism evidence="4 5">
    <name type="scientific">Venturia effusa</name>
    <dbReference type="NCBI Taxonomy" id="50376"/>
    <lineage>
        <taxon>Eukaryota</taxon>
        <taxon>Fungi</taxon>
        <taxon>Dikarya</taxon>
        <taxon>Ascomycota</taxon>
        <taxon>Pezizomycotina</taxon>
        <taxon>Dothideomycetes</taxon>
        <taxon>Pleosporomycetidae</taxon>
        <taxon>Venturiales</taxon>
        <taxon>Venturiaceae</taxon>
        <taxon>Venturia</taxon>
    </lineage>
</organism>
<dbReference type="OrthoDB" id="19923at2759"/>
<dbReference type="SMART" id="SM00174">
    <property type="entry name" value="RHO"/>
    <property type="match status" value="1"/>
</dbReference>
<evidence type="ECO:0000256" key="2">
    <source>
        <dbReference type="ARBA" id="ARBA00023134"/>
    </source>
</evidence>
<evidence type="ECO:0000313" key="5">
    <source>
        <dbReference type="Proteomes" id="UP000316270"/>
    </source>
</evidence>
<feature type="region of interest" description="Disordered" evidence="3">
    <location>
        <begin position="137"/>
        <end position="166"/>
    </location>
</feature>
<gene>
    <name evidence="4" type="ORF">FKW77_006172</name>
</gene>
<keyword evidence="5" id="KW-1185">Reference proteome</keyword>
<evidence type="ECO:0000256" key="3">
    <source>
        <dbReference type="SAM" id="MobiDB-lite"/>
    </source>
</evidence>
<evidence type="ECO:0000313" key="4">
    <source>
        <dbReference type="EMBL" id="QDS75039.1"/>
    </source>
</evidence>
<dbReference type="PROSITE" id="PS51420">
    <property type="entry name" value="RHO"/>
    <property type="match status" value="1"/>
</dbReference>
<dbReference type="Proteomes" id="UP000316270">
    <property type="component" value="Chromosome 12"/>
</dbReference>
<proteinExistence type="predicted"/>
<dbReference type="EMBL" id="CP042196">
    <property type="protein sequence ID" value="QDS75039.1"/>
    <property type="molecule type" value="Genomic_DNA"/>
</dbReference>
<dbReference type="PRINTS" id="PR00449">
    <property type="entry name" value="RASTRNSFRMNG"/>
</dbReference>
<dbReference type="PANTHER" id="PTHR24072">
    <property type="entry name" value="RHO FAMILY GTPASE"/>
    <property type="match status" value="1"/>
</dbReference>